<dbReference type="InterPro" id="IPR046950">
    <property type="entry name" value="DNA-dir_Rpol_C_phage-type"/>
</dbReference>
<dbReference type="AlphaFoldDB" id="A0A7G6SQW3"/>
<evidence type="ECO:0000256" key="5">
    <source>
        <dbReference type="ARBA" id="ARBA00022695"/>
    </source>
</evidence>
<protein>
    <recommendedName>
        <fullName evidence="2">DNA-directed RNA polymerase</fullName>
        <ecNumber evidence="2">2.7.7.6</ecNumber>
    </recommendedName>
</protein>
<feature type="domain" description="DNA-directed RNA polymerase N-terminal" evidence="9">
    <location>
        <begin position="12"/>
        <end position="310"/>
    </location>
</feature>
<keyword evidence="4" id="KW-0808">Transferase</keyword>
<dbReference type="Gene3D" id="1.10.287.280">
    <property type="match status" value="1"/>
</dbReference>
<feature type="region of interest" description="Disordered" evidence="8">
    <location>
        <begin position="618"/>
        <end position="657"/>
    </location>
</feature>
<evidence type="ECO:0000256" key="8">
    <source>
        <dbReference type="SAM" id="MobiDB-lite"/>
    </source>
</evidence>
<dbReference type="InterPro" id="IPR002092">
    <property type="entry name" value="DNA-dir_Rpol_phage-type"/>
</dbReference>
<evidence type="ECO:0000313" key="10">
    <source>
        <dbReference type="EMBL" id="QND56895.1"/>
    </source>
</evidence>
<evidence type="ECO:0000256" key="6">
    <source>
        <dbReference type="ARBA" id="ARBA00023163"/>
    </source>
</evidence>
<evidence type="ECO:0000256" key="2">
    <source>
        <dbReference type="ARBA" id="ARBA00012418"/>
    </source>
</evidence>
<dbReference type="Gene3D" id="1.10.150.20">
    <property type="entry name" value="5' to 3' exonuclease, C-terminal subdomain"/>
    <property type="match status" value="1"/>
</dbReference>
<evidence type="ECO:0000259" key="9">
    <source>
        <dbReference type="SMART" id="SM01311"/>
    </source>
</evidence>
<keyword evidence="6" id="KW-0804">Transcription</keyword>
<keyword evidence="3" id="KW-0240">DNA-directed RNA polymerase</keyword>
<evidence type="ECO:0000256" key="4">
    <source>
        <dbReference type="ARBA" id="ARBA00022679"/>
    </source>
</evidence>
<dbReference type="Gene3D" id="1.10.1320.10">
    <property type="entry name" value="DNA-directed RNA polymerase, N-terminal domain"/>
    <property type="match status" value="1"/>
</dbReference>
<evidence type="ECO:0000256" key="1">
    <source>
        <dbReference type="ARBA" id="ARBA00009493"/>
    </source>
</evidence>
<dbReference type="SMART" id="SM01311">
    <property type="entry name" value="RPOL_N"/>
    <property type="match status" value="1"/>
</dbReference>
<gene>
    <name evidence="10" type="ORF">HB778_09940</name>
</gene>
<feature type="compositionally biased region" description="Gly residues" evidence="8">
    <location>
        <begin position="645"/>
        <end position="656"/>
    </location>
</feature>
<dbReference type="Gene3D" id="1.10.287.260">
    <property type="match status" value="1"/>
</dbReference>
<comment type="catalytic activity">
    <reaction evidence="7">
        <text>RNA(n) + a ribonucleoside 5'-triphosphate = RNA(n+1) + diphosphate</text>
        <dbReference type="Rhea" id="RHEA:21248"/>
        <dbReference type="Rhea" id="RHEA-COMP:14527"/>
        <dbReference type="Rhea" id="RHEA-COMP:17342"/>
        <dbReference type="ChEBI" id="CHEBI:33019"/>
        <dbReference type="ChEBI" id="CHEBI:61557"/>
        <dbReference type="ChEBI" id="CHEBI:140395"/>
        <dbReference type="EC" id="2.7.7.6"/>
    </reaction>
</comment>
<dbReference type="GO" id="GO:0003899">
    <property type="term" value="F:DNA-directed RNA polymerase activity"/>
    <property type="evidence" value="ECO:0007669"/>
    <property type="project" value="UniProtKB-EC"/>
</dbReference>
<accession>A0A7G6SQW3</accession>
<name>A0A7G6SQW3_9HYPH</name>
<dbReference type="GO" id="GO:0003677">
    <property type="term" value="F:DNA binding"/>
    <property type="evidence" value="ECO:0007669"/>
    <property type="project" value="InterPro"/>
</dbReference>
<dbReference type="Pfam" id="PF00940">
    <property type="entry name" value="RNA_pol"/>
    <property type="match status" value="1"/>
</dbReference>
<reference evidence="11" key="1">
    <citation type="journal article" date="2020" name="Mol. Plant Microbe">
        <title>Rhizobial microsymbionts of the narrowly endemic Oxytropis species growing in Kamchatka are characterized by significant genetic diversity and possess a set of genes that are associated with T3SS and T6SS secretion systems and can affect the development of symbiosis.</title>
        <authorList>
            <person name="Safronova V."/>
            <person name="Guro P."/>
            <person name="Sazanova A."/>
            <person name="Kuznetsova I."/>
            <person name="Belimov A."/>
            <person name="Yakubov V."/>
            <person name="Chirak E."/>
            <person name="Afonin A."/>
            <person name="Gogolev Y."/>
            <person name="Andronov E."/>
            <person name="Tikhonovich I."/>
        </authorList>
    </citation>
    <scope>NUCLEOTIDE SEQUENCE [LARGE SCALE GENOMIC DNA]</scope>
    <source>
        <strain evidence="11">583</strain>
    </source>
</reference>
<dbReference type="Pfam" id="PF14700">
    <property type="entry name" value="RPOL_N"/>
    <property type="match status" value="1"/>
</dbReference>
<sequence length="722" mass="82243">MNQPAYLHDRWDAQVAFEEEMMETGKERMRDRITKARERHNLGGMRPHRSLLHEWVLPLSEALQKWINTPRRGPKSIALGPLQQLHPDTAAMVALKAVLRMLGMERRNILSIAMEIGTNCEHEARMQHWKESDPKDWQELQARFQARKSTSIHQRRATIAIFNKSKHDELGWLDWTTTERERVGLTMLDLVIESTQRFHIVPDPAWEPYRIKGGAWAQRPAVLMEDNELAEWIANAMDDELLHMPAFAPTLIPPLDWEGPRGGGYHTPFVKSPVLIRFKANHEEQRQVALEEFEALDMPEVYSAVNYVQRSPWAINTRVLEVAETIWDKDLAIAGIIRQEKIDPPDMPEGAIKGTDEYREWAKIASDIHADNATRVSKFLAQRRTLKLARRLADEPEFFFPHHLDFRGRMYSIVSDLSPQGRDLDRGLLTFAKGKPVEEDDEQWLAIHLANVHGVDKENFYDRIKWVKDREARWRQIAADPLDNRLWAEEEDPWQCLAAIFEWVRYLDEGPGMISSLPIRVDGTCNGIQHLSAMVRDEEGGRAVNLVPGNRPRDIYMDVGNIVQQALDDQPLNPFVRMWGRLFGDKVPREVAKRPVMILPYGGDQERLLSVHPGVAQEARQGWCRDPQGPTQGRTQPPGGPPPQGGQGGSRQGGRGDALDTAQLRHCVEEWEGPGMVDTGWLLRQALLRHGGGVPDRDEAGWSEAPATSTPHQKGRDHTGSG</sequence>
<dbReference type="SUPFAM" id="SSF56672">
    <property type="entry name" value="DNA/RNA polymerases"/>
    <property type="match status" value="1"/>
</dbReference>
<feature type="region of interest" description="Disordered" evidence="8">
    <location>
        <begin position="691"/>
        <end position="722"/>
    </location>
</feature>
<evidence type="ECO:0000256" key="3">
    <source>
        <dbReference type="ARBA" id="ARBA00022478"/>
    </source>
</evidence>
<feature type="compositionally biased region" description="Low complexity" evidence="8">
    <location>
        <begin position="627"/>
        <end position="637"/>
    </location>
</feature>
<dbReference type="InterPro" id="IPR037159">
    <property type="entry name" value="RNA_POL_N_sf"/>
</dbReference>
<dbReference type="Proteomes" id="UP000515465">
    <property type="component" value="Chromosome"/>
</dbReference>
<evidence type="ECO:0000313" key="11">
    <source>
        <dbReference type="Proteomes" id="UP000515465"/>
    </source>
</evidence>
<dbReference type="InterPro" id="IPR043502">
    <property type="entry name" value="DNA/RNA_pol_sf"/>
</dbReference>
<keyword evidence="5" id="KW-0548">Nucleotidyltransferase</keyword>
<dbReference type="EC" id="2.7.7.6" evidence="2"/>
<dbReference type="PANTHER" id="PTHR10102">
    <property type="entry name" value="DNA-DIRECTED RNA POLYMERASE, MITOCHONDRIAL"/>
    <property type="match status" value="1"/>
</dbReference>
<dbReference type="InterPro" id="IPR024075">
    <property type="entry name" value="DNA-dir_RNA_pol_helix_hairp_sf"/>
</dbReference>
<dbReference type="EMBL" id="CP050296">
    <property type="protein sequence ID" value="QND56895.1"/>
    <property type="molecule type" value="Genomic_DNA"/>
</dbReference>
<comment type="similarity">
    <text evidence="1">Belongs to the phage and mitochondrial RNA polymerase family.</text>
</comment>
<dbReference type="PROSITE" id="PS00900">
    <property type="entry name" value="RNA_POL_PHAGE_1"/>
    <property type="match status" value="1"/>
</dbReference>
<dbReference type="PANTHER" id="PTHR10102:SF0">
    <property type="entry name" value="DNA-DIRECTED RNA POLYMERASE, MITOCHONDRIAL"/>
    <property type="match status" value="1"/>
</dbReference>
<proteinExistence type="inferred from homology"/>
<organism evidence="10 11">
    <name type="scientific">Mesorhizobium huakuii</name>
    <dbReference type="NCBI Taxonomy" id="28104"/>
    <lineage>
        <taxon>Bacteria</taxon>
        <taxon>Pseudomonadati</taxon>
        <taxon>Pseudomonadota</taxon>
        <taxon>Alphaproteobacteria</taxon>
        <taxon>Hyphomicrobiales</taxon>
        <taxon>Phyllobacteriaceae</taxon>
        <taxon>Mesorhizobium</taxon>
    </lineage>
</organism>
<dbReference type="GO" id="GO:0000428">
    <property type="term" value="C:DNA-directed RNA polymerase complex"/>
    <property type="evidence" value="ECO:0007669"/>
    <property type="project" value="UniProtKB-KW"/>
</dbReference>
<evidence type="ECO:0000256" key="7">
    <source>
        <dbReference type="ARBA" id="ARBA00048552"/>
    </source>
</evidence>
<dbReference type="GO" id="GO:0006351">
    <property type="term" value="P:DNA-templated transcription"/>
    <property type="evidence" value="ECO:0007669"/>
    <property type="project" value="InterPro"/>
</dbReference>
<dbReference type="InterPro" id="IPR029262">
    <property type="entry name" value="RPOL_N"/>
</dbReference>